<comment type="similarity">
    <text evidence="1">Belongs to the antirestriction protein family.</text>
</comment>
<reference evidence="3" key="1">
    <citation type="submission" date="2020-01" db="EMBL/GenBank/DDBJ databases">
        <title>'Steroidobacter agaridevorans' sp. nov., agar-degrading bacteria isolated from rhizosphere soils.</title>
        <authorList>
            <person name="Ikenaga M."/>
            <person name="Kataoka M."/>
            <person name="Murouchi A."/>
            <person name="Katsuragi S."/>
            <person name="Sakai M."/>
        </authorList>
    </citation>
    <scope>NUCLEOTIDE SEQUENCE [LARGE SCALE GENOMIC DNA]</scope>
    <source>
        <strain evidence="3">YU21-B</strain>
    </source>
</reference>
<evidence type="ECO:0008006" key="4">
    <source>
        <dbReference type="Google" id="ProtNLM"/>
    </source>
</evidence>
<dbReference type="EMBL" id="BLJN01000004">
    <property type="protein sequence ID" value="GFE82485.1"/>
    <property type="molecule type" value="Genomic_DNA"/>
</dbReference>
<dbReference type="Proteomes" id="UP000445000">
    <property type="component" value="Unassembled WGS sequence"/>
</dbReference>
<comment type="caution">
    <text evidence="2">The sequence shown here is derived from an EMBL/GenBank/DDBJ whole genome shotgun (WGS) entry which is preliminary data.</text>
</comment>
<dbReference type="Pfam" id="PF03230">
    <property type="entry name" value="Antirestrict"/>
    <property type="match status" value="1"/>
</dbReference>
<dbReference type="Gene3D" id="3.30.70.3580">
    <property type="entry name" value="Antirestriction protein"/>
    <property type="match status" value="1"/>
</dbReference>
<accession>A0A829YGA1</accession>
<sequence length="143" mass="16039">MNHNDSTSSGPVTAQLVADRARLQTLPKHFGDHCLFIENLVFVFARTFIPTYQGAYWRFYELSNGGFYMVPEIEPARLIVEGNGFDGVLSADALGITVCLFALSHGSFALAGQASENCSRHYEWLREFSFEHQERSLISEAID</sequence>
<name>A0A829YGA1_9GAMM</name>
<evidence type="ECO:0000313" key="3">
    <source>
        <dbReference type="Proteomes" id="UP000445000"/>
    </source>
</evidence>
<protein>
    <recommendedName>
        <fullName evidence="4">Antirestriction protein</fullName>
    </recommendedName>
</protein>
<proteinExistence type="inferred from homology"/>
<dbReference type="InterPro" id="IPR042297">
    <property type="entry name" value="Antirestriction_sf"/>
</dbReference>
<dbReference type="InterPro" id="IPR004914">
    <property type="entry name" value="Antirestrict"/>
</dbReference>
<dbReference type="RefSeq" id="WP_161814128.1">
    <property type="nucleotide sequence ID" value="NZ_BLJN01000004.1"/>
</dbReference>
<keyword evidence="3" id="KW-1185">Reference proteome</keyword>
<dbReference type="AlphaFoldDB" id="A0A829YGA1"/>
<evidence type="ECO:0000313" key="2">
    <source>
        <dbReference type="EMBL" id="GFE82485.1"/>
    </source>
</evidence>
<gene>
    <name evidence="2" type="ORF">GCM10011487_44850</name>
</gene>
<evidence type="ECO:0000256" key="1">
    <source>
        <dbReference type="ARBA" id="ARBA00008618"/>
    </source>
</evidence>
<organism evidence="2 3">
    <name type="scientific">Steroidobacter agaridevorans</name>
    <dbReference type="NCBI Taxonomy" id="2695856"/>
    <lineage>
        <taxon>Bacteria</taxon>
        <taxon>Pseudomonadati</taxon>
        <taxon>Pseudomonadota</taxon>
        <taxon>Gammaproteobacteria</taxon>
        <taxon>Steroidobacterales</taxon>
        <taxon>Steroidobacteraceae</taxon>
        <taxon>Steroidobacter</taxon>
    </lineage>
</organism>